<dbReference type="InterPro" id="IPR005119">
    <property type="entry name" value="LysR_subst-bd"/>
</dbReference>
<evidence type="ECO:0000313" key="9">
    <source>
        <dbReference type="EMBL" id="MDR6102452.1"/>
    </source>
</evidence>
<evidence type="ECO:0000256" key="6">
    <source>
        <dbReference type="ARBA" id="ARBA00067332"/>
    </source>
</evidence>
<dbReference type="PROSITE" id="PS50931">
    <property type="entry name" value="HTH_LYSR"/>
    <property type="match status" value="1"/>
</dbReference>
<proteinExistence type="inferred from homology"/>
<dbReference type="AlphaFoldDB" id="A0AAJ2BCV2"/>
<dbReference type="Proteomes" id="UP001255601">
    <property type="component" value="Unassembled WGS sequence"/>
</dbReference>
<dbReference type="GO" id="GO:0043565">
    <property type="term" value="F:sequence-specific DNA binding"/>
    <property type="evidence" value="ECO:0007669"/>
    <property type="project" value="TreeGrafter"/>
</dbReference>
<evidence type="ECO:0000256" key="4">
    <source>
        <dbReference type="ARBA" id="ARBA00023163"/>
    </source>
</evidence>
<gene>
    <name evidence="9" type="ORF">QE369_002649</name>
</gene>
<keyword evidence="2" id="KW-0805">Transcription regulation</keyword>
<dbReference type="GO" id="GO:0003700">
    <property type="term" value="F:DNA-binding transcription factor activity"/>
    <property type="evidence" value="ECO:0007669"/>
    <property type="project" value="InterPro"/>
</dbReference>
<evidence type="ECO:0000259" key="8">
    <source>
        <dbReference type="PROSITE" id="PS50931"/>
    </source>
</evidence>
<dbReference type="InterPro" id="IPR000847">
    <property type="entry name" value="LysR_HTH_N"/>
</dbReference>
<dbReference type="Pfam" id="PF00126">
    <property type="entry name" value="HTH_1"/>
    <property type="match status" value="1"/>
</dbReference>
<dbReference type="InterPro" id="IPR036390">
    <property type="entry name" value="WH_DNA-bd_sf"/>
</dbReference>
<dbReference type="RefSeq" id="WP_309771150.1">
    <property type="nucleotide sequence ID" value="NZ_JAVIZC010000003.1"/>
</dbReference>
<protein>
    <recommendedName>
        <fullName evidence="6">HTH-type transcriptional regulator TtuA</fullName>
    </recommendedName>
    <alternativeName>
        <fullName evidence="7">Tartrate utilization transcriptional regulator</fullName>
    </alternativeName>
</protein>
<evidence type="ECO:0000256" key="5">
    <source>
        <dbReference type="ARBA" id="ARBA00054626"/>
    </source>
</evidence>
<organism evidence="9 10">
    <name type="scientific">Agrobacterium larrymoorei</name>
    <dbReference type="NCBI Taxonomy" id="160699"/>
    <lineage>
        <taxon>Bacteria</taxon>
        <taxon>Pseudomonadati</taxon>
        <taxon>Pseudomonadota</taxon>
        <taxon>Alphaproteobacteria</taxon>
        <taxon>Hyphomicrobiales</taxon>
        <taxon>Rhizobiaceae</taxon>
        <taxon>Rhizobium/Agrobacterium group</taxon>
        <taxon>Agrobacterium</taxon>
    </lineage>
</organism>
<comment type="caution">
    <text evidence="9">The sequence shown here is derived from an EMBL/GenBank/DDBJ whole genome shotgun (WGS) entry which is preliminary data.</text>
</comment>
<dbReference type="Pfam" id="PF03466">
    <property type="entry name" value="LysR_substrate"/>
    <property type="match status" value="1"/>
</dbReference>
<feature type="domain" description="HTH lysR-type" evidence="8">
    <location>
        <begin position="7"/>
        <end position="64"/>
    </location>
</feature>
<dbReference type="InterPro" id="IPR058163">
    <property type="entry name" value="LysR-type_TF_proteobact-type"/>
</dbReference>
<keyword evidence="4" id="KW-0804">Transcription</keyword>
<comment type="similarity">
    <text evidence="1">Belongs to the LysR transcriptional regulatory family.</text>
</comment>
<sequence>MARHEINRFTEMEVFVAVIEAGGFSAAARQVRLTPSAVSKLIARLEARLRTRLFNRSTRQFQLTPEGCTFYEAAKRILADVTEAEQRASQGEQPAGRVRISTSASYFNHILAPVLPQFMELYPAVTLDISLTDMLVDLLAERTDIAIRTGPLKTSSLIARKLGETALTIVAAPSYLEKYGKPLEVADLQNHNLLGFSYVRSEPGWRLHENDEAVVVPVTGSLQISDGEGVRRLAVTGAGLAMLAEFTIRDDVSAGRLVPLLSHCNTGDKEVFYGVYVGEGGPLPSRIKAVLDFLSEHGRVR</sequence>
<name>A0AAJ2BCV2_9HYPH</name>
<dbReference type="SUPFAM" id="SSF46785">
    <property type="entry name" value="Winged helix' DNA-binding domain"/>
    <property type="match status" value="1"/>
</dbReference>
<accession>A0AAJ2BCV2</accession>
<evidence type="ECO:0000256" key="2">
    <source>
        <dbReference type="ARBA" id="ARBA00023015"/>
    </source>
</evidence>
<keyword evidence="3 9" id="KW-0238">DNA-binding</keyword>
<dbReference type="GO" id="GO:0006351">
    <property type="term" value="P:DNA-templated transcription"/>
    <property type="evidence" value="ECO:0007669"/>
    <property type="project" value="TreeGrafter"/>
</dbReference>
<evidence type="ECO:0000256" key="7">
    <source>
        <dbReference type="ARBA" id="ARBA00083243"/>
    </source>
</evidence>
<dbReference type="EMBL" id="JAVIZC010000003">
    <property type="protein sequence ID" value="MDR6102452.1"/>
    <property type="molecule type" value="Genomic_DNA"/>
</dbReference>
<dbReference type="PANTHER" id="PTHR30537:SF71">
    <property type="entry name" value="TRANSCRIPTIONAL REGULATORY PROTEIN"/>
    <property type="match status" value="1"/>
</dbReference>
<dbReference type="SUPFAM" id="SSF53850">
    <property type="entry name" value="Periplasmic binding protein-like II"/>
    <property type="match status" value="1"/>
</dbReference>
<evidence type="ECO:0000256" key="1">
    <source>
        <dbReference type="ARBA" id="ARBA00009437"/>
    </source>
</evidence>
<dbReference type="PANTHER" id="PTHR30537">
    <property type="entry name" value="HTH-TYPE TRANSCRIPTIONAL REGULATOR"/>
    <property type="match status" value="1"/>
</dbReference>
<dbReference type="FunFam" id="1.10.10.10:FF:000001">
    <property type="entry name" value="LysR family transcriptional regulator"/>
    <property type="match status" value="1"/>
</dbReference>
<comment type="function">
    <text evidence="5">Transcriptional regulator of the ttuABCDE tartrate utilization operon.</text>
</comment>
<reference evidence="9" key="1">
    <citation type="submission" date="2023-08" db="EMBL/GenBank/DDBJ databases">
        <title>Functional and genomic diversity of the sorghum phyllosphere microbiome.</title>
        <authorList>
            <person name="Shade A."/>
        </authorList>
    </citation>
    <scope>NUCLEOTIDE SEQUENCE</scope>
    <source>
        <strain evidence="9">SORGH_AS_0974</strain>
    </source>
</reference>
<dbReference type="InterPro" id="IPR036388">
    <property type="entry name" value="WH-like_DNA-bd_sf"/>
</dbReference>
<evidence type="ECO:0000256" key="3">
    <source>
        <dbReference type="ARBA" id="ARBA00023125"/>
    </source>
</evidence>
<dbReference type="Gene3D" id="1.10.10.10">
    <property type="entry name" value="Winged helix-like DNA-binding domain superfamily/Winged helix DNA-binding domain"/>
    <property type="match status" value="1"/>
</dbReference>
<dbReference type="Gene3D" id="3.40.190.290">
    <property type="match status" value="1"/>
</dbReference>
<evidence type="ECO:0000313" key="10">
    <source>
        <dbReference type="Proteomes" id="UP001255601"/>
    </source>
</evidence>